<gene>
    <name evidence="2" type="ORF">SAMN04487996_12575</name>
</gene>
<keyword evidence="1" id="KW-0812">Transmembrane</keyword>
<keyword evidence="3" id="KW-1185">Reference proteome</keyword>
<dbReference type="Proteomes" id="UP000198748">
    <property type="component" value="Unassembled WGS sequence"/>
</dbReference>
<evidence type="ECO:0000313" key="3">
    <source>
        <dbReference type="Proteomes" id="UP000198748"/>
    </source>
</evidence>
<evidence type="ECO:0000313" key="2">
    <source>
        <dbReference type="EMBL" id="SDG92263.1"/>
    </source>
</evidence>
<dbReference type="AlphaFoldDB" id="A0A1G7Y7G5"/>
<keyword evidence="1" id="KW-0472">Membrane</keyword>
<evidence type="ECO:0000256" key="1">
    <source>
        <dbReference type="SAM" id="Phobius"/>
    </source>
</evidence>
<reference evidence="3" key="1">
    <citation type="submission" date="2016-10" db="EMBL/GenBank/DDBJ databases">
        <authorList>
            <person name="Varghese N."/>
            <person name="Submissions S."/>
        </authorList>
    </citation>
    <scope>NUCLEOTIDE SEQUENCE [LARGE SCALE GENOMIC DNA]</scope>
    <source>
        <strain evidence="3">DSM 25329</strain>
    </source>
</reference>
<dbReference type="STRING" id="659014.SAMN04487996_12575"/>
<dbReference type="OrthoDB" id="936103at2"/>
<dbReference type="EMBL" id="FNAN01000025">
    <property type="protein sequence ID" value="SDG92263.1"/>
    <property type="molecule type" value="Genomic_DNA"/>
</dbReference>
<keyword evidence="1" id="KW-1133">Transmembrane helix</keyword>
<feature type="transmembrane region" description="Helical" evidence="1">
    <location>
        <begin position="47"/>
        <end position="68"/>
    </location>
</feature>
<sequence length="449" mass="49375">MKTSEDKLNEALRDVLKRKFDDYEEQPSPTALDRIRARIKPPRTGRYWWFTGGLVLLTVSGILLSRYGRQIQASLAVSEKAHSFTVEKAKAARPANANPTVNSVKETSAYSAKALSFKTKVKSSVLPSGSTFKEDFVEDLGNKPAAETHQPHSANVPGATVNRVEKVASVNGEQMAEVHPGSGTIVPEIERAFNETEGALASKIAVDSAAMNAMSLEELAGMPLKEAQIPLRLRGVVAPAYKPAKVIVTNPARIAWLFNASALHSYQILTVPSSAAKDFQNFSFPSLFTARSVGYKFSGGVERKGIQLQLHFSSFRQIYSYEIANNNYLVTPDDKGQYHTVRQGDRMEENRRFSMLGIGVTKQVRWGHSPVSRFFAAFGAEYSHDLNSSQGLGWLSLGLGKQFAVSRNTAFSIGPFAEFSPVKVKGIANPFYYQPYRVGISAGLRFVRP</sequence>
<name>A0A1G7Y7G5_9BACT</name>
<dbReference type="RefSeq" id="WP_090157076.1">
    <property type="nucleotide sequence ID" value="NZ_FNAN01000025.1"/>
</dbReference>
<protein>
    <submittedName>
        <fullName evidence="2">Uncharacterized protein</fullName>
    </submittedName>
</protein>
<proteinExistence type="predicted"/>
<accession>A0A1G7Y7G5</accession>
<organism evidence="2 3">
    <name type="scientific">Dyadobacter soli</name>
    <dbReference type="NCBI Taxonomy" id="659014"/>
    <lineage>
        <taxon>Bacteria</taxon>
        <taxon>Pseudomonadati</taxon>
        <taxon>Bacteroidota</taxon>
        <taxon>Cytophagia</taxon>
        <taxon>Cytophagales</taxon>
        <taxon>Spirosomataceae</taxon>
        <taxon>Dyadobacter</taxon>
    </lineage>
</organism>